<dbReference type="SUPFAM" id="SSF53254">
    <property type="entry name" value="Phosphoglycerate mutase-like"/>
    <property type="match status" value="1"/>
</dbReference>
<dbReference type="Gene3D" id="3.40.50.1240">
    <property type="entry name" value="Phosphoglycerate mutase-like"/>
    <property type="match status" value="1"/>
</dbReference>
<dbReference type="STRING" id="83219.PM02_07925"/>
<name>A0A061SVF2_9RHOB</name>
<dbReference type="EMBL" id="JEMU01000005">
    <property type="protein sequence ID" value="KAJ03738.1"/>
    <property type="molecule type" value="Genomic_DNA"/>
</dbReference>
<dbReference type="PANTHER" id="PTHR20935">
    <property type="entry name" value="PHOSPHOGLYCERATE MUTASE-RELATED"/>
    <property type="match status" value="1"/>
</dbReference>
<keyword evidence="1" id="KW-0378">Hydrolase</keyword>
<organism evidence="2 3">
    <name type="scientific">Sulfitobacter mediterraneus</name>
    <dbReference type="NCBI Taxonomy" id="83219"/>
    <lineage>
        <taxon>Bacteria</taxon>
        <taxon>Pseudomonadati</taxon>
        <taxon>Pseudomonadota</taxon>
        <taxon>Alphaproteobacteria</taxon>
        <taxon>Rhodobacterales</taxon>
        <taxon>Roseobacteraceae</taxon>
        <taxon>Sulfitobacter</taxon>
    </lineage>
</organism>
<dbReference type="RefSeq" id="WP_037907022.1">
    <property type="nucleotide sequence ID" value="NZ_CP068998.1"/>
</dbReference>
<reference evidence="2 3" key="1">
    <citation type="journal article" date="2014" name="Genome Announc.">
        <title>Draft Genome Sequences of Two Isolates of the Roseobacter Group, Sulfitobacter sp. Strains 3SOLIMAR09 and 1FIGIMAR09, from Harbors of Mallorca Island (Mediterranean Sea).</title>
        <authorList>
            <person name="Mas-Llado M."/>
            <person name="Pina-Villalonga J.M."/>
            <person name="Brunet-Galmes I."/>
            <person name="Nogales B."/>
            <person name="Bosch R."/>
        </authorList>
    </citation>
    <scope>NUCLEOTIDE SEQUENCE [LARGE SCALE GENOMIC DNA]</scope>
    <source>
        <strain evidence="2 3">1FIGIMAR09</strain>
    </source>
</reference>
<dbReference type="CDD" id="cd07067">
    <property type="entry name" value="HP_PGM_like"/>
    <property type="match status" value="1"/>
</dbReference>
<dbReference type="GeneID" id="72439788"/>
<dbReference type="InterPro" id="IPR013078">
    <property type="entry name" value="His_Pase_superF_clade-1"/>
</dbReference>
<dbReference type="AlphaFoldDB" id="A0A061SVF2"/>
<evidence type="ECO:0000313" key="3">
    <source>
        <dbReference type="Proteomes" id="UP000027337"/>
    </source>
</evidence>
<dbReference type="eggNOG" id="COG0406">
    <property type="taxonomic scope" value="Bacteria"/>
</dbReference>
<dbReference type="Pfam" id="PF00300">
    <property type="entry name" value="His_Phos_1"/>
    <property type="match status" value="1"/>
</dbReference>
<gene>
    <name evidence="2" type="ORF">PM02_07925</name>
</gene>
<dbReference type="PANTHER" id="PTHR20935:SF0">
    <property type="entry name" value="SERINE_THREONINE-PROTEIN PHOSPHATASE PGAM5, MITOCHONDRIAL"/>
    <property type="match status" value="1"/>
</dbReference>
<evidence type="ECO:0000313" key="2">
    <source>
        <dbReference type="EMBL" id="KAJ03738.1"/>
    </source>
</evidence>
<dbReference type="InterPro" id="IPR029033">
    <property type="entry name" value="His_PPase_superfam"/>
</dbReference>
<accession>A0A061SVF2</accession>
<proteinExistence type="predicted"/>
<keyword evidence="3" id="KW-1185">Reference proteome</keyword>
<protein>
    <submittedName>
        <fullName evidence="2">Phosphoglycerate mutase</fullName>
    </submittedName>
</protein>
<dbReference type="Proteomes" id="UP000027337">
    <property type="component" value="Unassembled WGS sequence"/>
</dbReference>
<sequence>MSHITLIRHGQANSGAKDEVSYDRLSDLGHEQAAWLGHYLREAGSHHTRLFTGTLIRHRETADGMATGLVAERDARLNELEYFTLATLLEEQHGVPFPTEQGSFTSHLPTVFEYWKSGKLEGTPETWQHFHDRIEGALRDIAAGDGPALVVTSGGLISMVMAQAMGLSVPAMARMALAIMHTSMHRLFPIGGHWSPVLFNAVPHLETPDRRLAQTHI</sequence>
<dbReference type="SMART" id="SM00855">
    <property type="entry name" value="PGAM"/>
    <property type="match status" value="1"/>
</dbReference>
<dbReference type="GO" id="GO:0016787">
    <property type="term" value="F:hydrolase activity"/>
    <property type="evidence" value="ECO:0007669"/>
    <property type="project" value="UniProtKB-KW"/>
</dbReference>
<evidence type="ECO:0000256" key="1">
    <source>
        <dbReference type="ARBA" id="ARBA00022801"/>
    </source>
</evidence>
<dbReference type="InterPro" id="IPR051021">
    <property type="entry name" value="Mito_Ser/Thr_phosphatase"/>
</dbReference>
<comment type="caution">
    <text evidence="2">The sequence shown here is derived from an EMBL/GenBank/DDBJ whole genome shotgun (WGS) entry which is preliminary data.</text>
</comment>